<dbReference type="InterPro" id="IPR003604">
    <property type="entry name" value="Matrin/U1-like-C_Znf_C2H2"/>
</dbReference>
<dbReference type="OMA" id="AITEFIM"/>
<dbReference type="eggNOG" id="ENOG502SPSH">
    <property type="taxonomic scope" value="Eukaryota"/>
</dbReference>
<evidence type="ECO:0000256" key="4">
    <source>
        <dbReference type="SAM" id="MobiDB-lite"/>
    </source>
</evidence>
<dbReference type="KEGG" id="val:VDBG_04641"/>
<dbReference type="Gene3D" id="3.30.160.60">
    <property type="entry name" value="Classic Zinc Finger"/>
    <property type="match status" value="1"/>
</dbReference>
<sequence>MEELQRTAAEAGIRFPAGLLDILQSSDPPSIEYFKTLPLGPPSCWGVYALTLERPGFRPRLYVGSGTSYGTPTAGGVALRFKQYDDGFLVPRFVKASLDHGFTITHKGLLCWMLRPAAAGVPVNRLFFLILEATFAYAFWAMKSRERDYSMGHVCFWNRHALDYDGCCTHCSLNEGVRASFDLNAQQLEDQAKEREQKRLILKAENNQSWHYRQMAENYAEYIEASKVRVYRSRANRPGQHAQYQANKITKALTEKTFHCDVCDIPFGTKQRLSDHQKTPKHLRKSEEGNNPFVCKPCNLGYHNKSNLTRHEKSARHQQNLAAWKENKP</sequence>
<reference evidence="7" key="1">
    <citation type="journal article" date="2011" name="PLoS Pathog.">
        <title>Comparative genomics yields insights into niche adaptation of plant vascular wilt pathogens.</title>
        <authorList>
            <person name="Klosterman S.J."/>
            <person name="Subbarao K.V."/>
            <person name="Kang S."/>
            <person name="Veronese P."/>
            <person name="Gold S.E."/>
            <person name="Thomma B.P.H.J."/>
            <person name="Chen Z."/>
            <person name="Henrissat B."/>
            <person name="Lee Y.-H."/>
            <person name="Park J."/>
            <person name="Garcia-Pedrajas M.D."/>
            <person name="Barbara D.J."/>
            <person name="Anchieta A."/>
            <person name="de Jonge R."/>
            <person name="Santhanam P."/>
            <person name="Maruthachalam K."/>
            <person name="Atallah Z."/>
            <person name="Amyotte S.G."/>
            <person name="Paz Z."/>
            <person name="Inderbitzin P."/>
            <person name="Hayes R.J."/>
            <person name="Heiman D.I."/>
            <person name="Young S."/>
            <person name="Zeng Q."/>
            <person name="Engels R."/>
            <person name="Galagan J."/>
            <person name="Cuomo C.A."/>
            <person name="Dobinson K.F."/>
            <person name="Ma L.-J."/>
        </authorList>
    </citation>
    <scope>NUCLEOTIDE SEQUENCE [LARGE SCALE GENOMIC DNA]</scope>
    <source>
        <strain evidence="7">VaMs.102 / ATCC MYA-4576 / FGSC 10136</strain>
    </source>
</reference>
<evidence type="ECO:0000259" key="5">
    <source>
        <dbReference type="PROSITE" id="PS50157"/>
    </source>
</evidence>
<evidence type="ECO:0000256" key="1">
    <source>
        <dbReference type="ARBA" id="ARBA00022771"/>
    </source>
</evidence>
<dbReference type="AlphaFoldDB" id="C9SHV9"/>
<feature type="domain" description="C2H2-type" evidence="5">
    <location>
        <begin position="293"/>
        <end position="322"/>
    </location>
</feature>
<protein>
    <recommendedName>
        <fullName evidence="5">C2H2-type domain-containing protein</fullName>
    </recommendedName>
</protein>
<keyword evidence="1 2" id="KW-0479">Metal-binding</keyword>
<dbReference type="GO" id="GO:0008270">
    <property type="term" value="F:zinc ion binding"/>
    <property type="evidence" value="ECO:0007669"/>
    <property type="project" value="UniProtKB-KW"/>
</dbReference>
<dbReference type="Pfam" id="PF12874">
    <property type="entry name" value="zf-met"/>
    <property type="match status" value="1"/>
</dbReference>
<dbReference type="SMART" id="SM00451">
    <property type="entry name" value="ZnF_U1"/>
    <property type="match status" value="2"/>
</dbReference>
<feature type="region of interest" description="Disordered" evidence="4">
    <location>
        <begin position="309"/>
        <end position="329"/>
    </location>
</feature>
<dbReference type="SMART" id="SM00355">
    <property type="entry name" value="ZnF_C2H2"/>
    <property type="match status" value="2"/>
</dbReference>
<dbReference type="HOGENOM" id="CLU_041036_0_0_1"/>
<feature type="domain" description="C2H2-type" evidence="5">
    <location>
        <begin position="258"/>
        <end position="287"/>
    </location>
</feature>
<dbReference type="InterPro" id="IPR036236">
    <property type="entry name" value="Znf_C2H2_sf"/>
</dbReference>
<dbReference type="GO" id="GO:0003676">
    <property type="term" value="F:nucleic acid binding"/>
    <property type="evidence" value="ECO:0007669"/>
    <property type="project" value="InterPro"/>
</dbReference>
<keyword evidence="1 2" id="KW-0862">Zinc</keyword>
<evidence type="ECO:0000313" key="7">
    <source>
        <dbReference type="Proteomes" id="UP000008698"/>
    </source>
</evidence>
<proteinExistence type="predicted"/>
<dbReference type="PROSITE" id="PS00028">
    <property type="entry name" value="ZINC_FINGER_C2H2_1"/>
    <property type="match status" value="2"/>
</dbReference>
<organism evidence="7">
    <name type="scientific">Verticillium alfalfae (strain VaMs.102 / ATCC MYA-4576 / FGSC 10136)</name>
    <name type="common">Verticillium wilt of alfalfa</name>
    <name type="synonym">Verticillium albo-atrum</name>
    <dbReference type="NCBI Taxonomy" id="526221"/>
    <lineage>
        <taxon>Eukaryota</taxon>
        <taxon>Fungi</taxon>
        <taxon>Dikarya</taxon>
        <taxon>Ascomycota</taxon>
        <taxon>Pezizomycotina</taxon>
        <taxon>Sordariomycetes</taxon>
        <taxon>Hypocreomycetidae</taxon>
        <taxon>Glomerellales</taxon>
        <taxon>Plectosphaerellaceae</taxon>
        <taxon>Verticillium</taxon>
    </lineage>
</organism>
<dbReference type="OrthoDB" id="4161238at2759"/>
<evidence type="ECO:0000256" key="2">
    <source>
        <dbReference type="PROSITE-ProRule" id="PRU00042"/>
    </source>
</evidence>
<evidence type="ECO:0000313" key="6">
    <source>
        <dbReference type="EMBL" id="EEY18532.1"/>
    </source>
</evidence>
<dbReference type="Proteomes" id="UP000008698">
    <property type="component" value="Unassembled WGS sequence"/>
</dbReference>
<evidence type="ECO:0000256" key="3">
    <source>
        <dbReference type="SAM" id="Coils"/>
    </source>
</evidence>
<keyword evidence="3" id="KW-0175">Coiled coil</keyword>
<dbReference type="PROSITE" id="PS50157">
    <property type="entry name" value="ZINC_FINGER_C2H2_2"/>
    <property type="match status" value="2"/>
</dbReference>
<gene>
    <name evidence="6" type="ORF">VDBG_04641</name>
</gene>
<dbReference type="EMBL" id="DS985218">
    <property type="protein sequence ID" value="EEY18532.1"/>
    <property type="molecule type" value="Genomic_DNA"/>
</dbReference>
<name>C9SHV9_VERA1</name>
<dbReference type="RefSeq" id="XP_003005035.1">
    <property type="nucleotide sequence ID" value="XM_003004989.1"/>
</dbReference>
<keyword evidence="1 2" id="KW-0863">Zinc-finger</keyword>
<dbReference type="InterPro" id="IPR013087">
    <property type="entry name" value="Znf_C2H2_type"/>
</dbReference>
<dbReference type="GeneID" id="9530252"/>
<accession>C9SHV9</accession>
<dbReference type="SUPFAM" id="SSF57667">
    <property type="entry name" value="beta-beta-alpha zinc fingers"/>
    <property type="match status" value="1"/>
</dbReference>
<feature type="coiled-coil region" evidence="3">
    <location>
        <begin position="178"/>
        <end position="208"/>
    </location>
</feature>
<keyword evidence="7" id="KW-1185">Reference proteome</keyword>